<evidence type="ECO:0000256" key="1">
    <source>
        <dbReference type="ARBA" id="ARBA00005614"/>
    </source>
</evidence>
<evidence type="ECO:0000313" key="8">
    <source>
        <dbReference type="EMBL" id="SHJ73658.1"/>
    </source>
</evidence>
<dbReference type="InterPro" id="IPR020456">
    <property type="entry name" value="Acylphosphatase"/>
</dbReference>
<comment type="similarity">
    <text evidence="1 6">Belongs to the acylphosphatase family.</text>
</comment>
<dbReference type="GO" id="GO:0003998">
    <property type="term" value="F:acylphosphatase activity"/>
    <property type="evidence" value="ECO:0007669"/>
    <property type="project" value="UniProtKB-EC"/>
</dbReference>
<keyword evidence="5" id="KW-0378">Hydrolase</keyword>
<dbReference type="PANTHER" id="PTHR47268:SF4">
    <property type="entry name" value="ACYLPHOSPHATASE"/>
    <property type="match status" value="1"/>
</dbReference>
<protein>
    <recommendedName>
        <fullName evidence="3 5">acylphosphatase</fullName>
        <ecNumber evidence="2 5">3.6.1.7</ecNumber>
    </recommendedName>
</protein>
<evidence type="ECO:0000256" key="5">
    <source>
        <dbReference type="PROSITE-ProRule" id="PRU00520"/>
    </source>
</evidence>
<dbReference type="InterPro" id="IPR036046">
    <property type="entry name" value="Acylphosphatase-like_dom_sf"/>
</dbReference>
<dbReference type="Proteomes" id="UP000184512">
    <property type="component" value="Unassembled WGS sequence"/>
</dbReference>
<accession>A0A1M6LR09</accession>
<feature type="active site" evidence="5">
    <location>
        <position position="18"/>
    </location>
</feature>
<evidence type="ECO:0000256" key="6">
    <source>
        <dbReference type="RuleBase" id="RU004168"/>
    </source>
</evidence>
<feature type="active site" evidence="5">
    <location>
        <position position="36"/>
    </location>
</feature>
<evidence type="ECO:0000256" key="4">
    <source>
        <dbReference type="ARBA" id="ARBA00047645"/>
    </source>
</evidence>
<dbReference type="OrthoDB" id="3182027at2"/>
<dbReference type="RefSeq" id="WP_073190061.1">
    <property type="nucleotide sequence ID" value="NZ_FQZG01000074.1"/>
</dbReference>
<dbReference type="PROSITE" id="PS00150">
    <property type="entry name" value="ACYLPHOSPHATASE_1"/>
    <property type="match status" value="1"/>
</dbReference>
<sequence length="77" mass="7983">MDRITAVVSGQVQGVGFRWGTRNKLADLGLAGGAENLDDGSVRVVAIGDVAALDALIAWLKGPTAPGRVRSVRVQRG</sequence>
<evidence type="ECO:0000313" key="9">
    <source>
        <dbReference type="Proteomes" id="UP000184512"/>
    </source>
</evidence>
<dbReference type="STRING" id="1123357.SAMN02745244_03149"/>
<dbReference type="Pfam" id="PF00708">
    <property type="entry name" value="Acylphosphatase"/>
    <property type="match status" value="1"/>
</dbReference>
<dbReference type="InterPro" id="IPR017968">
    <property type="entry name" value="Acylphosphatase_CS"/>
</dbReference>
<dbReference type="EC" id="3.6.1.7" evidence="2 5"/>
<keyword evidence="9" id="KW-1185">Reference proteome</keyword>
<dbReference type="EMBL" id="FQZG01000074">
    <property type="protein sequence ID" value="SHJ73658.1"/>
    <property type="molecule type" value="Genomic_DNA"/>
</dbReference>
<dbReference type="SUPFAM" id="SSF54975">
    <property type="entry name" value="Acylphosphatase/BLUF domain-like"/>
    <property type="match status" value="1"/>
</dbReference>
<dbReference type="PROSITE" id="PS51160">
    <property type="entry name" value="ACYLPHOSPHATASE_3"/>
    <property type="match status" value="1"/>
</dbReference>
<dbReference type="PANTHER" id="PTHR47268">
    <property type="entry name" value="ACYLPHOSPHATASE"/>
    <property type="match status" value="1"/>
</dbReference>
<comment type="catalytic activity">
    <reaction evidence="4 5">
        <text>an acyl phosphate + H2O = a carboxylate + phosphate + H(+)</text>
        <dbReference type="Rhea" id="RHEA:14965"/>
        <dbReference type="ChEBI" id="CHEBI:15377"/>
        <dbReference type="ChEBI" id="CHEBI:15378"/>
        <dbReference type="ChEBI" id="CHEBI:29067"/>
        <dbReference type="ChEBI" id="CHEBI:43474"/>
        <dbReference type="ChEBI" id="CHEBI:59918"/>
        <dbReference type="EC" id="3.6.1.7"/>
    </reaction>
</comment>
<evidence type="ECO:0000256" key="3">
    <source>
        <dbReference type="ARBA" id="ARBA00015991"/>
    </source>
</evidence>
<dbReference type="AlphaFoldDB" id="A0A1M6LR09"/>
<proteinExistence type="inferred from homology"/>
<organism evidence="8 9">
    <name type="scientific">Tessaracoccus bendigoensis DSM 12906</name>
    <dbReference type="NCBI Taxonomy" id="1123357"/>
    <lineage>
        <taxon>Bacteria</taxon>
        <taxon>Bacillati</taxon>
        <taxon>Actinomycetota</taxon>
        <taxon>Actinomycetes</taxon>
        <taxon>Propionibacteriales</taxon>
        <taxon>Propionibacteriaceae</taxon>
        <taxon>Tessaracoccus</taxon>
    </lineage>
</organism>
<evidence type="ECO:0000256" key="2">
    <source>
        <dbReference type="ARBA" id="ARBA00012150"/>
    </source>
</evidence>
<evidence type="ECO:0000259" key="7">
    <source>
        <dbReference type="PROSITE" id="PS51160"/>
    </source>
</evidence>
<gene>
    <name evidence="8" type="ORF">SAMN02745244_03149</name>
</gene>
<dbReference type="InterPro" id="IPR001792">
    <property type="entry name" value="Acylphosphatase-like_dom"/>
</dbReference>
<name>A0A1M6LR09_9ACTN</name>
<reference evidence="8 9" key="1">
    <citation type="submission" date="2016-11" db="EMBL/GenBank/DDBJ databases">
        <authorList>
            <person name="Jaros S."/>
            <person name="Januszkiewicz K."/>
            <person name="Wedrychowicz H."/>
        </authorList>
    </citation>
    <scope>NUCLEOTIDE SEQUENCE [LARGE SCALE GENOMIC DNA]</scope>
    <source>
        <strain evidence="8 9">DSM 12906</strain>
    </source>
</reference>
<dbReference type="Gene3D" id="3.30.70.100">
    <property type="match status" value="1"/>
</dbReference>
<feature type="domain" description="Acylphosphatase-like" evidence="7">
    <location>
        <begin position="3"/>
        <end position="77"/>
    </location>
</feature>